<proteinExistence type="predicted"/>
<dbReference type="InterPro" id="IPR036388">
    <property type="entry name" value="WH-like_DNA-bd_sf"/>
</dbReference>
<sequence length="112" mass="12124">MEPIATPSGNEVKRTAYMDHWHSGALSLQQRSVLLAMPSPMVALTRNEIAERAGITLSAACGRVHELMDAGALEVAGTSREPGQRSGRTTLRLTEEGCRMLALIEREEVAHA</sequence>
<evidence type="ECO:0000313" key="1">
    <source>
        <dbReference type="EMBL" id="SDL78318.1"/>
    </source>
</evidence>
<keyword evidence="2" id="KW-1185">Reference proteome</keyword>
<dbReference type="Proteomes" id="UP000198654">
    <property type="component" value="Unassembled WGS sequence"/>
</dbReference>
<dbReference type="OrthoDB" id="6169353at2"/>
<dbReference type="SUPFAM" id="SSF46785">
    <property type="entry name" value="Winged helix' DNA-binding domain"/>
    <property type="match status" value="1"/>
</dbReference>
<dbReference type="EMBL" id="FNGI01000007">
    <property type="protein sequence ID" value="SDL78318.1"/>
    <property type="molecule type" value="Genomic_DNA"/>
</dbReference>
<organism evidence="1 2">
    <name type="scientific">Modicisalibacter muralis</name>
    <dbReference type="NCBI Taxonomy" id="119000"/>
    <lineage>
        <taxon>Bacteria</taxon>
        <taxon>Pseudomonadati</taxon>
        <taxon>Pseudomonadota</taxon>
        <taxon>Gammaproteobacteria</taxon>
        <taxon>Oceanospirillales</taxon>
        <taxon>Halomonadaceae</taxon>
        <taxon>Modicisalibacter</taxon>
    </lineage>
</organism>
<name>A0A1G9MVR1_9GAMM</name>
<dbReference type="AlphaFoldDB" id="A0A1G9MVR1"/>
<accession>A0A1G9MVR1</accession>
<dbReference type="Gene3D" id="1.10.10.10">
    <property type="entry name" value="Winged helix-like DNA-binding domain superfamily/Winged helix DNA-binding domain"/>
    <property type="match status" value="1"/>
</dbReference>
<gene>
    <name evidence="1" type="ORF">SAMN05661010_02540</name>
</gene>
<dbReference type="RefSeq" id="WP_089729119.1">
    <property type="nucleotide sequence ID" value="NZ_FNGI01000007.1"/>
</dbReference>
<reference evidence="1 2" key="1">
    <citation type="submission" date="2016-10" db="EMBL/GenBank/DDBJ databases">
        <authorList>
            <person name="de Groot N.N."/>
        </authorList>
    </citation>
    <scope>NUCLEOTIDE SEQUENCE [LARGE SCALE GENOMIC DNA]</scope>
    <source>
        <strain evidence="1 2">DSM 14789</strain>
    </source>
</reference>
<protein>
    <recommendedName>
        <fullName evidence="3">Winged helix DNA-binding domain-containing protein</fullName>
    </recommendedName>
</protein>
<evidence type="ECO:0000313" key="2">
    <source>
        <dbReference type="Proteomes" id="UP000198654"/>
    </source>
</evidence>
<dbReference type="InterPro" id="IPR036390">
    <property type="entry name" value="WH_DNA-bd_sf"/>
</dbReference>
<evidence type="ECO:0008006" key="3">
    <source>
        <dbReference type="Google" id="ProtNLM"/>
    </source>
</evidence>
<dbReference type="STRING" id="119000.SAMN05661010_02540"/>